<protein>
    <submittedName>
        <fullName evidence="1">Uncharacterized protein</fullName>
    </submittedName>
</protein>
<proteinExistence type="predicted"/>
<reference evidence="1 2" key="1">
    <citation type="journal article" date="2021" name="Nat. Commun.">
        <title>Genetic determinants of endophytism in the Arabidopsis root mycobiome.</title>
        <authorList>
            <person name="Mesny F."/>
            <person name="Miyauchi S."/>
            <person name="Thiergart T."/>
            <person name="Pickel B."/>
            <person name="Atanasova L."/>
            <person name="Karlsson M."/>
            <person name="Huettel B."/>
            <person name="Barry K.W."/>
            <person name="Haridas S."/>
            <person name="Chen C."/>
            <person name="Bauer D."/>
            <person name="Andreopoulos W."/>
            <person name="Pangilinan J."/>
            <person name="LaButti K."/>
            <person name="Riley R."/>
            <person name="Lipzen A."/>
            <person name="Clum A."/>
            <person name="Drula E."/>
            <person name="Henrissat B."/>
            <person name="Kohler A."/>
            <person name="Grigoriev I.V."/>
            <person name="Martin F.M."/>
            <person name="Hacquard S."/>
        </authorList>
    </citation>
    <scope>NUCLEOTIDE SEQUENCE [LARGE SCALE GENOMIC DNA]</scope>
    <source>
        <strain evidence="1 2">MPI-SDFR-AT-0079</strain>
    </source>
</reference>
<keyword evidence="2" id="KW-1185">Reference proteome</keyword>
<gene>
    <name evidence="1" type="ORF">F5144DRAFT_596915</name>
</gene>
<name>A0ACB7PJF0_9PEZI</name>
<sequence>MKPPPPTTPLFHLALLLLTTLPATTQAQTQCFYPDGASSNDVPCDADAEVSMCCGNANLCLSSGLCRNPGTGPDAGNSYARGTCTDREWASDVCPQRCRINPDAATNSSAYDFGAGGVQVWGCSLDGYAKPAAYCCESAREQTACCQTQAALFSLPGASIGNALAVQTFPLPDSETSTADSSASSGQTTGPTAASATSVSETGHSTGSSSSTASAEASSGEDGLSEGAKMGLGIGIGIGVAALISAAILIWYWMRNRKPKAVPAAGSRHHELYSGGGRPELPEGVMLMKASPNELSGDHGGFEMHTAENRPSELYAVGGMWKTQDGPELHAGGENAPAEILLSTGLFSDVTIQCGGRSWKLHKNILCSRSEWFKRALTGNFKEARTDVVEIQEFNPEVVDCLITYIYTGVCDIPSWQEKITHTRGHKTPFVVCYEIYTVADFFAATSLAAIALNTLEEGLDTKLGPLQLDQTAADECLPELLDALRRLYTHDPTAVDRSDDMSPIRTVFVRFAYMARFSLLVLPLFNQFLDEEAPAFALDLFRAIRQSCDFVAWLPERCTYCKAKAGKPQYDEKNYFTHLTPDILKLLACCSKCARIGKLGPPESDWAEKVELTGAISETDAALRSPPFASPTNLLYREES</sequence>
<evidence type="ECO:0000313" key="2">
    <source>
        <dbReference type="Proteomes" id="UP000724584"/>
    </source>
</evidence>
<evidence type="ECO:0000313" key="1">
    <source>
        <dbReference type="EMBL" id="KAH6649339.1"/>
    </source>
</evidence>
<dbReference type="Proteomes" id="UP000724584">
    <property type="component" value="Unassembled WGS sequence"/>
</dbReference>
<organism evidence="1 2">
    <name type="scientific">Chaetomium tenue</name>
    <dbReference type="NCBI Taxonomy" id="1854479"/>
    <lineage>
        <taxon>Eukaryota</taxon>
        <taxon>Fungi</taxon>
        <taxon>Dikarya</taxon>
        <taxon>Ascomycota</taxon>
        <taxon>Pezizomycotina</taxon>
        <taxon>Sordariomycetes</taxon>
        <taxon>Sordariomycetidae</taxon>
        <taxon>Sordariales</taxon>
        <taxon>Chaetomiaceae</taxon>
        <taxon>Chaetomium</taxon>
    </lineage>
</organism>
<comment type="caution">
    <text evidence="1">The sequence shown here is derived from an EMBL/GenBank/DDBJ whole genome shotgun (WGS) entry which is preliminary data.</text>
</comment>
<accession>A0ACB7PJF0</accession>
<dbReference type="EMBL" id="JAGIZQ010000001">
    <property type="protein sequence ID" value="KAH6649339.1"/>
    <property type="molecule type" value="Genomic_DNA"/>
</dbReference>